<evidence type="ECO:0000256" key="16">
    <source>
        <dbReference type="SAM" id="MobiDB-lite"/>
    </source>
</evidence>
<dbReference type="EMBL" id="JANPWB010000015">
    <property type="protein sequence ID" value="KAJ1094213.1"/>
    <property type="molecule type" value="Genomic_DNA"/>
</dbReference>
<evidence type="ECO:0000256" key="14">
    <source>
        <dbReference type="ARBA" id="ARBA00080372"/>
    </source>
</evidence>
<keyword evidence="9" id="KW-0206">Cytoskeleton</keyword>
<keyword evidence="7" id="KW-0243">Dynein</keyword>
<keyword evidence="10" id="KW-0966">Cell projection</keyword>
<dbReference type="GO" id="GO:0007368">
    <property type="term" value="P:determination of left/right symmetry"/>
    <property type="evidence" value="ECO:0007669"/>
    <property type="project" value="UniProtKB-ARBA"/>
</dbReference>
<dbReference type="GO" id="GO:0045503">
    <property type="term" value="F:dynein light chain binding"/>
    <property type="evidence" value="ECO:0007669"/>
    <property type="project" value="TreeGrafter"/>
</dbReference>
<evidence type="ECO:0000256" key="8">
    <source>
        <dbReference type="ARBA" id="ARBA00023175"/>
    </source>
</evidence>
<dbReference type="Proteomes" id="UP001066276">
    <property type="component" value="Chromosome 11"/>
</dbReference>
<feature type="region of interest" description="Disordered" evidence="16">
    <location>
        <begin position="181"/>
        <end position="245"/>
    </location>
</feature>
<feature type="region of interest" description="Disordered" evidence="16">
    <location>
        <begin position="265"/>
        <end position="285"/>
    </location>
</feature>
<evidence type="ECO:0000256" key="4">
    <source>
        <dbReference type="ARBA" id="ARBA00022574"/>
    </source>
</evidence>
<dbReference type="InterPro" id="IPR015943">
    <property type="entry name" value="WD40/YVTN_repeat-like_dom_sf"/>
</dbReference>
<evidence type="ECO:0000256" key="13">
    <source>
        <dbReference type="ARBA" id="ARBA00072661"/>
    </source>
</evidence>
<keyword evidence="4 15" id="KW-0853">WD repeat</keyword>
<dbReference type="InterPro" id="IPR001680">
    <property type="entry name" value="WD40_rpt"/>
</dbReference>
<evidence type="ECO:0000256" key="12">
    <source>
        <dbReference type="ARBA" id="ARBA00061734"/>
    </source>
</evidence>
<evidence type="ECO:0000256" key="3">
    <source>
        <dbReference type="ARBA" id="ARBA00022490"/>
    </source>
</evidence>
<comment type="function">
    <text evidence="11">Part of the dynein complex of respiratory cilia.</text>
</comment>
<dbReference type="Pfam" id="PF00400">
    <property type="entry name" value="WD40"/>
    <property type="match status" value="2"/>
</dbReference>
<evidence type="ECO:0000256" key="15">
    <source>
        <dbReference type="PROSITE-ProRule" id="PRU00221"/>
    </source>
</evidence>
<dbReference type="GO" id="GO:0003341">
    <property type="term" value="P:cilium movement"/>
    <property type="evidence" value="ECO:0007669"/>
    <property type="project" value="UniProtKB-ARBA"/>
</dbReference>
<dbReference type="SUPFAM" id="SSF50978">
    <property type="entry name" value="WD40 repeat-like"/>
    <property type="match status" value="1"/>
</dbReference>
<dbReference type="GO" id="GO:0045504">
    <property type="term" value="F:dynein heavy chain binding"/>
    <property type="evidence" value="ECO:0007669"/>
    <property type="project" value="TreeGrafter"/>
</dbReference>
<dbReference type="PANTHER" id="PTHR12442:SF11">
    <property type="entry name" value="DYNEIN AXONEMAL INTERMEDIATE CHAIN 1"/>
    <property type="match status" value="1"/>
</dbReference>
<dbReference type="AlphaFoldDB" id="A0AAV7LZG2"/>
<evidence type="ECO:0000256" key="9">
    <source>
        <dbReference type="ARBA" id="ARBA00023212"/>
    </source>
</evidence>
<evidence type="ECO:0000256" key="2">
    <source>
        <dbReference type="ARBA" id="ARBA00011059"/>
    </source>
</evidence>
<feature type="compositionally biased region" description="Polar residues" evidence="16">
    <location>
        <begin position="212"/>
        <end position="229"/>
    </location>
</feature>
<feature type="region of interest" description="Disordered" evidence="16">
    <location>
        <begin position="1"/>
        <end position="21"/>
    </location>
</feature>
<gene>
    <name evidence="17" type="ORF">NDU88_007291</name>
</gene>
<comment type="subcellular location">
    <subcellularLocation>
        <location evidence="1">Cytoplasm</location>
        <location evidence="1">Cytoskeleton</location>
        <location evidence="1">Cilium axoneme</location>
    </subcellularLocation>
</comment>
<dbReference type="GO" id="GO:0005874">
    <property type="term" value="C:microtubule"/>
    <property type="evidence" value="ECO:0007669"/>
    <property type="project" value="UniProtKB-KW"/>
</dbReference>
<keyword evidence="8" id="KW-0505">Motor protein</keyword>
<dbReference type="FunFam" id="2.130.10.10:FF:000251">
    <property type="entry name" value="Dynein axonemal intermediate chain 1"/>
    <property type="match status" value="1"/>
</dbReference>
<dbReference type="GO" id="GO:0036157">
    <property type="term" value="C:outer dynein arm"/>
    <property type="evidence" value="ECO:0007669"/>
    <property type="project" value="TreeGrafter"/>
</dbReference>
<dbReference type="GO" id="GO:0036158">
    <property type="term" value="P:outer dynein arm assembly"/>
    <property type="evidence" value="ECO:0007669"/>
    <property type="project" value="TreeGrafter"/>
</dbReference>
<dbReference type="PANTHER" id="PTHR12442">
    <property type="entry name" value="DYNEIN INTERMEDIATE CHAIN"/>
    <property type="match status" value="1"/>
</dbReference>
<keyword evidence="3" id="KW-0963">Cytoplasm</keyword>
<evidence type="ECO:0000256" key="11">
    <source>
        <dbReference type="ARBA" id="ARBA00053763"/>
    </source>
</evidence>
<reference evidence="17" key="1">
    <citation type="journal article" date="2022" name="bioRxiv">
        <title>Sequencing and chromosome-scale assembly of the giantPleurodeles waltlgenome.</title>
        <authorList>
            <person name="Brown T."/>
            <person name="Elewa A."/>
            <person name="Iarovenko S."/>
            <person name="Subramanian E."/>
            <person name="Araus A.J."/>
            <person name="Petzold A."/>
            <person name="Susuki M."/>
            <person name="Suzuki K.-i.T."/>
            <person name="Hayashi T."/>
            <person name="Toyoda A."/>
            <person name="Oliveira C."/>
            <person name="Osipova E."/>
            <person name="Leigh N.D."/>
            <person name="Simon A."/>
            <person name="Yun M.H."/>
        </authorList>
    </citation>
    <scope>NUCLEOTIDE SEQUENCE</scope>
    <source>
        <strain evidence="17">20211129_DDA</strain>
        <tissue evidence="17">Liver</tissue>
    </source>
</reference>
<sequence length="722" mass="80882">MSVPRPSVKPRLSTGGPHHKNALLRPSAAGHRLSTAAHRLSTIAGHRLSTIAGHRISSGAYHFTNVGGRLTSGRARDDGQDAGGLDDDWVPGRGLLKPPDQLELSEAELRQEVTRVLTSQNPHAPHNIVRYSFRERAYKALSSVDQLAVHFSLEGALLHRDSDEARRQLARLGEVALEAPTQVVEGEEPQEQAPVTTEEGEEPPSVSHPKKLTNQFNFSERASQTLNNPQRDRTTQTVPPARATFSANATQWQIYDAYMEELAKQERAKHKGSSAAKKEETPQHVPKLPVDSLVVDLSKLAKSTKIVERMVNQNTFDEISQDFKYFEDMSDEFREQEGTLLPLWNFHNEETKGLAVTALCWSPNYKDLFAAGYGSYDFMNQGRGLLLLYSLKNPSYPEFIFNTKSGVMCLDIHEDHPYLLAVGLYDGNVALYNLKKPGLLPNYKSSAGKHTDPVWQVRWQKDDLDNNLNFFSVSSDGRVVSWTLVKNELVHIDVISLQLSDPSKDVPAALHLNLYACGTAFDFHKKKNYMFLVGTEEGKIHKCSKTYSSQFLDTYDAHDMAVDAVYWNTFHPGVFISCSSDWTVKIWDENVNTPMFIFDLDAAVSDVAWAPYSSTVFAAVTTDGKVHVFDLNINKYEAICEQTVVSRRKTRVTHIKFNSSFPVIIVGDDKGNTISLKLSPNLRKLPKVKRGIQEPLKGPEYEIAKLDKLLSLVRDPEIPVPK</sequence>
<dbReference type="Gene3D" id="2.130.10.10">
    <property type="entry name" value="YVTN repeat-like/Quinoprotein amine dehydrogenase"/>
    <property type="match status" value="2"/>
</dbReference>
<evidence type="ECO:0000313" key="18">
    <source>
        <dbReference type="Proteomes" id="UP001066276"/>
    </source>
</evidence>
<proteinExistence type="inferred from homology"/>
<accession>A0AAV7LZG2</accession>
<dbReference type="SMART" id="SM00320">
    <property type="entry name" value="WD40"/>
    <property type="match status" value="4"/>
</dbReference>
<evidence type="ECO:0000256" key="10">
    <source>
        <dbReference type="ARBA" id="ARBA00023273"/>
    </source>
</evidence>
<evidence type="ECO:0000256" key="1">
    <source>
        <dbReference type="ARBA" id="ARBA00004430"/>
    </source>
</evidence>
<protein>
    <recommendedName>
        <fullName evidence="13">Dynein axonemal intermediate chain 1</fullName>
    </recommendedName>
    <alternativeName>
        <fullName evidence="14">Axonemal dynein intermediate chain 1</fullName>
    </alternativeName>
</protein>
<name>A0AAV7LZG2_PLEWA</name>
<comment type="caution">
    <text evidence="17">The sequence shown here is derived from an EMBL/GenBank/DDBJ whole genome shotgun (WGS) entry which is preliminary data.</text>
</comment>
<comment type="similarity">
    <text evidence="2">Belongs to the dynein intermediate chain family.</text>
</comment>
<keyword evidence="6" id="KW-0677">Repeat</keyword>
<keyword evidence="18" id="KW-1185">Reference proteome</keyword>
<evidence type="ECO:0000313" key="17">
    <source>
        <dbReference type="EMBL" id="KAJ1094213.1"/>
    </source>
</evidence>
<dbReference type="InterPro" id="IPR036322">
    <property type="entry name" value="WD40_repeat_dom_sf"/>
</dbReference>
<evidence type="ECO:0000256" key="6">
    <source>
        <dbReference type="ARBA" id="ARBA00022737"/>
    </source>
</evidence>
<evidence type="ECO:0000256" key="5">
    <source>
        <dbReference type="ARBA" id="ARBA00022701"/>
    </source>
</evidence>
<keyword evidence="5" id="KW-0493">Microtubule</keyword>
<organism evidence="17 18">
    <name type="scientific">Pleurodeles waltl</name>
    <name type="common">Iberian ribbed newt</name>
    <dbReference type="NCBI Taxonomy" id="8319"/>
    <lineage>
        <taxon>Eukaryota</taxon>
        <taxon>Metazoa</taxon>
        <taxon>Chordata</taxon>
        <taxon>Craniata</taxon>
        <taxon>Vertebrata</taxon>
        <taxon>Euteleostomi</taxon>
        <taxon>Amphibia</taxon>
        <taxon>Batrachia</taxon>
        <taxon>Caudata</taxon>
        <taxon>Salamandroidea</taxon>
        <taxon>Salamandridae</taxon>
        <taxon>Pleurodelinae</taxon>
        <taxon>Pleurodeles</taxon>
    </lineage>
</organism>
<evidence type="ECO:0000256" key="7">
    <source>
        <dbReference type="ARBA" id="ARBA00023017"/>
    </source>
</evidence>
<comment type="subunit">
    <text evidence="12">Consists of at least two heavy chains and a number of intermediate and light chains. Interacts with BICD2. Interacts with CFAP45 and CFAP52. Interacts with CFAP53.</text>
</comment>
<dbReference type="FunFam" id="2.130.10.10:FF:000349">
    <property type="entry name" value="Dynein axonemal intermediate chain 1"/>
    <property type="match status" value="1"/>
</dbReference>
<dbReference type="InterPro" id="IPR050687">
    <property type="entry name" value="Dynein_IC"/>
</dbReference>
<dbReference type="PROSITE" id="PS50082">
    <property type="entry name" value="WD_REPEATS_2"/>
    <property type="match status" value="1"/>
</dbReference>
<feature type="repeat" description="WD" evidence="15">
    <location>
        <begin position="555"/>
        <end position="588"/>
    </location>
</feature>